<sequence length="180" mass="20236">MEKGQENPPQDQALAHRVRWADLDSVFEHMGDNTSVGEASNGIHLINDREHVAVRQDHEVRIPDEYLQESYVGQRDSDLRKAREMLLQAKQERPSYKPDILLGLATTFLGWFLGGLSSSVNLASWPGILMLCVAPCGAVGLFVAFIFIRKEENQGKSDLAERVLEHLADPDDKETKTDEH</sequence>
<evidence type="ECO:0000313" key="2">
    <source>
        <dbReference type="EMBL" id="AGH41189.1"/>
    </source>
</evidence>
<dbReference type="AlphaFoldDB" id="M4RG72"/>
<dbReference type="KEGG" id="btp:D805_0922"/>
<keyword evidence="1" id="KW-0472">Membrane</keyword>
<name>M4RG72_9BIFI</name>
<feature type="transmembrane region" description="Helical" evidence="1">
    <location>
        <begin position="128"/>
        <end position="148"/>
    </location>
</feature>
<gene>
    <name evidence="2" type="ORF">D805_0922</name>
</gene>
<feature type="transmembrane region" description="Helical" evidence="1">
    <location>
        <begin position="100"/>
        <end position="122"/>
    </location>
</feature>
<dbReference type="EMBL" id="CP004346">
    <property type="protein sequence ID" value="AGH41189.1"/>
    <property type="molecule type" value="Genomic_DNA"/>
</dbReference>
<keyword evidence="1" id="KW-1133">Transmembrane helix</keyword>
<dbReference type="Proteomes" id="UP000011835">
    <property type="component" value="Chromosome"/>
</dbReference>
<evidence type="ECO:0000256" key="1">
    <source>
        <dbReference type="SAM" id="Phobius"/>
    </source>
</evidence>
<accession>M4RG72</accession>
<keyword evidence="3" id="KW-1185">Reference proteome</keyword>
<dbReference type="RefSeq" id="WP_015450447.1">
    <property type="nucleotide sequence ID" value="NC_020546.1"/>
</dbReference>
<evidence type="ECO:0000313" key="3">
    <source>
        <dbReference type="Proteomes" id="UP000011835"/>
    </source>
</evidence>
<keyword evidence="1" id="KW-0812">Transmembrane</keyword>
<reference evidence="2 3" key="1">
    <citation type="journal article" date="2013" name="Genome Announc.">
        <title>Complete Genome Sequence of the Probiotic Bifidobacterium thermophilum Strain RBL67.</title>
        <authorList>
            <person name="Jans C."/>
            <person name="Lacroix C."/>
            <person name="Follador R."/>
            <person name="Stevens M.J."/>
        </authorList>
    </citation>
    <scope>NUCLEOTIDE SEQUENCE [LARGE SCALE GENOMIC DNA]</scope>
    <source>
        <strain evidence="2 3">RBL67</strain>
    </source>
</reference>
<protein>
    <submittedName>
        <fullName evidence="2">Uncharacterized protein</fullName>
    </submittedName>
</protein>
<proteinExistence type="predicted"/>
<dbReference type="HOGENOM" id="CLU_1493437_0_0_11"/>
<organism evidence="2 3">
    <name type="scientific">Bifidobacterium thermophilum RBL67</name>
    <dbReference type="NCBI Taxonomy" id="1254439"/>
    <lineage>
        <taxon>Bacteria</taxon>
        <taxon>Bacillati</taxon>
        <taxon>Actinomycetota</taxon>
        <taxon>Actinomycetes</taxon>
        <taxon>Bifidobacteriales</taxon>
        <taxon>Bifidobacteriaceae</taxon>
        <taxon>Bifidobacterium</taxon>
    </lineage>
</organism>